<gene>
    <name evidence="14" type="primary">ycbX_2</name>
    <name evidence="14" type="ORF">ERS008502_00883</name>
</gene>
<comment type="cofactor">
    <cofactor evidence="1">
        <name>FAD</name>
        <dbReference type="ChEBI" id="CHEBI:57692"/>
    </cofactor>
</comment>
<dbReference type="EMBL" id="CQBM01000001">
    <property type="protein sequence ID" value="CNH59256.1"/>
    <property type="molecule type" value="Genomic_DNA"/>
</dbReference>
<evidence type="ECO:0000259" key="13">
    <source>
        <dbReference type="PROSITE" id="PS51384"/>
    </source>
</evidence>
<evidence type="ECO:0000313" key="14">
    <source>
        <dbReference type="EMBL" id="CNH59256.1"/>
    </source>
</evidence>
<comment type="cofactor">
    <cofactor evidence="9">
        <name>[2Fe-2S] cluster</name>
        <dbReference type="ChEBI" id="CHEBI:190135"/>
    </cofactor>
</comment>
<dbReference type="InterPro" id="IPR001433">
    <property type="entry name" value="OxRdtase_FAD/NAD-bd"/>
</dbReference>
<evidence type="ECO:0000259" key="12">
    <source>
        <dbReference type="PROSITE" id="PS51340"/>
    </source>
</evidence>
<dbReference type="InterPro" id="IPR017927">
    <property type="entry name" value="FAD-bd_FR_type"/>
</dbReference>
<evidence type="ECO:0000256" key="2">
    <source>
        <dbReference type="ARBA" id="ARBA00022630"/>
    </source>
</evidence>
<keyword evidence="3" id="KW-0001">2Fe-2S</keyword>
<dbReference type="PRINTS" id="PR00371">
    <property type="entry name" value="FPNCR"/>
</dbReference>
<dbReference type="InterPro" id="IPR036010">
    <property type="entry name" value="2Fe-2S_ferredoxin-like_sf"/>
</dbReference>
<accession>A0AA36LM72</accession>
<keyword evidence="7" id="KW-0408">Iron</keyword>
<dbReference type="PROSITE" id="PS51384">
    <property type="entry name" value="FAD_FR"/>
    <property type="match status" value="1"/>
</dbReference>
<dbReference type="Pfam" id="PF03473">
    <property type="entry name" value="MOSC"/>
    <property type="match status" value="1"/>
</dbReference>
<dbReference type="InterPro" id="IPR005303">
    <property type="entry name" value="MOCOS_middle"/>
</dbReference>
<evidence type="ECO:0000256" key="6">
    <source>
        <dbReference type="ARBA" id="ARBA00023002"/>
    </source>
</evidence>
<dbReference type="Pfam" id="PF00111">
    <property type="entry name" value="Fer2"/>
    <property type="match status" value="1"/>
</dbReference>
<evidence type="ECO:0000256" key="5">
    <source>
        <dbReference type="ARBA" id="ARBA00022827"/>
    </source>
</evidence>
<dbReference type="PROSITE" id="PS51340">
    <property type="entry name" value="MOSC"/>
    <property type="match status" value="1"/>
</dbReference>
<dbReference type="Pfam" id="PF03476">
    <property type="entry name" value="MOSC_N"/>
    <property type="match status" value="1"/>
</dbReference>
<dbReference type="CDD" id="cd00207">
    <property type="entry name" value="fer2"/>
    <property type="match status" value="1"/>
</dbReference>
<feature type="domain" description="FAD-binding FR-type" evidence="13">
    <location>
        <begin position="280"/>
        <end position="384"/>
    </location>
</feature>
<keyword evidence="2" id="KW-0285">Flavoprotein</keyword>
<dbReference type="SUPFAM" id="SSF141673">
    <property type="entry name" value="MOSC N-terminal domain-like"/>
    <property type="match status" value="1"/>
</dbReference>
<evidence type="ECO:0000256" key="3">
    <source>
        <dbReference type="ARBA" id="ARBA00022714"/>
    </source>
</evidence>
<dbReference type="GO" id="GO:0016491">
    <property type="term" value="F:oxidoreductase activity"/>
    <property type="evidence" value="ECO:0007669"/>
    <property type="project" value="UniProtKB-KW"/>
</dbReference>
<organism evidence="14 15">
    <name type="scientific">Yersinia mollaretii</name>
    <dbReference type="NCBI Taxonomy" id="33060"/>
    <lineage>
        <taxon>Bacteria</taxon>
        <taxon>Pseudomonadati</taxon>
        <taxon>Pseudomonadota</taxon>
        <taxon>Gammaproteobacteria</taxon>
        <taxon>Enterobacterales</taxon>
        <taxon>Yersiniaceae</taxon>
        <taxon>Yersinia</taxon>
    </lineage>
</organism>
<dbReference type="Pfam" id="PF00175">
    <property type="entry name" value="NAD_binding_1"/>
    <property type="match status" value="1"/>
</dbReference>
<dbReference type="Gene3D" id="3.10.20.30">
    <property type="match status" value="1"/>
</dbReference>
<dbReference type="CDD" id="cd06215">
    <property type="entry name" value="FNR_iron_sulfur_binding_1"/>
    <property type="match status" value="1"/>
</dbReference>
<evidence type="ECO:0000256" key="4">
    <source>
        <dbReference type="ARBA" id="ARBA00022723"/>
    </source>
</evidence>
<comment type="similarity">
    <text evidence="10">In the N-terminal section; belongs to the FAD-binding oxidoreductase type 6 family.</text>
</comment>
<dbReference type="GO" id="GO:0030151">
    <property type="term" value="F:molybdenum ion binding"/>
    <property type="evidence" value="ECO:0007669"/>
    <property type="project" value="InterPro"/>
</dbReference>
<dbReference type="InterPro" id="IPR001041">
    <property type="entry name" value="2Fe-2S_ferredoxin-type"/>
</dbReference>
<dbReference type="InterPro" id="IPR012675">
    <property type="entry name" value="Beta-grasp_dom_sf"/>
</dbReference>
<feature type="domain" description="2Fe-2S ferredoxin-type" evidence="11">
    <location>
        <begin position="524"/>
        <end position="612"/>
    </location>
</feature>
<evidence type="ECO:0000256" key="1">
    <source>
        <dbReference type="ARBA" id="ARBA00001974"/>
    </source>
</evidence>
<keyword evidence="4" id="KW-0479">Metal-binding</keyword>
<dbReference type="InterPro" id="IPR011037">
    <property type="entry name" value="Pyrv_Knase-like_insert_dom_sf"/>
</dbReference>
<dbReference type="RefSeq" id="WP_147659219.1">
    <property type="nucleotide sequence ID" value="NZ_CABMMJ010000001.1"/>
</dbReference>
<dbReference type="SUPFAM" id="SSF63380">
    <property type="entry name" value="Riboflavin synthase domain-like"/>
    <property type="match status" value="1"/>
</dbReference>
<protein>
    <submittedName>
        <fullName evidence="14">MOSC/iron-sulfur cluster binding domain-containing protein</fullName>
    </submittedName>
</protein>
<dbReference type="SUPFAM" id="SSF50800">
    <property type="entry name" value="PK beta-barrel domain-like"/>
    <property type="match status" value="1"/>
</dbReference>
<dbReference type="InterPro" id="IPR017938">
    <property type="entry name" value="Riboflavin_synthase-like_b-brl"/>
</dbReference>
<dbReference type="Proteomes" id="UP000040841">
    <property type="component" value="Unassembled WGS sequence"/>
</dbReference>
<dbReference type="PROSITE" id="PS51085">
    <property type="entry name" value="2FE2S_FER_2"/>
    <property type="match status" value="1"/>
</dbReference>
<dbReference type="InterPro" id="IPR050415">
    <property type="entry name" value="MRET"/>
</dbReference>
<dbReference type="PROSITE" id="PS00197">
    <property type="entry name" value="2FE2S_FER_1"/>
    <property type="match status" value="1"/>
</dbReference>
<keyword evidence="6" id="KW-0560">Oxidoreductase</keyword>
<keyword evidence="5" id="KW-0274">FAD</keyword>
<dbReference type="Gene3D" id="2.40.30.10">
    <property type="entry name" value="Translation factors"/>
    <property type="match status" value="1"/>
</dbReference>
<dbReference type="Gene3D" id="3.40.50.80">
    <property type="entry name" value="Nucleotide-binding domain of ferredoxin-NADP reductase (FNR) module"/>
    <property type="match status" value="1"/>
</dbReference>
<dbReference type="InterPro" id="IPR005302">
    <property type="entry name" value="MoCF_Sase_C"/>
</dbReference>
<evidence type="ECO:0000313" key="15">
    <source>
        <dbReference type="Proteomes" id="UP000040841"/>
    </source>
</evidence>
<keyword evidence="8" id="KW-0411">Iron-sulfur</keyword>
<dbReference type="InterPro" id="IPR006058">
    <property type="entry name" value="2Fe2S_fd_BS"/>
</dbReference>
<dbReference type="PRINTS" id="PR00410">
    <property type="entry name" value="PHEHYDRXLASE"/>
</dbReference>
<evidence type="ECO:0000256" key="8">
    <source>
        <dbReference type="ARBA" id="ARBA00023014"/>
    </source>
</evidence>
<proteinExistence type="inferred from homology"/>
<evidence type="ECO:0000256" key="9">
    <source>
        <dbReference type="ARBA" id="ARBA00034078"/>
    </source>
</evidence>
<evidence type="ECO:0000256" key="10">
    <source>
        <dbReference type="ARBA" id="ARBA00061434"/>
    </source>
</evidence>
<name>A0AA36LM72_YERMO</name>
<dbReference type="InterPro" id="IPR039261">
    <property type="entry name" value="FNR_nucleotide-bd"/>
</dbReference>
<dbReference type="Pfam" id="PF00970">
    <property type="entry name" value="FAD_binding_6"/>
    <property type="match status" value="1"/>
</dbReference>
<dbReference type="SUPFAM" id="SSF54292">
    <property type="entry name" value="2Fe-2S ferredoxin-like"/>
    <property type="match status" value="1"/>
</dbReference>
<dbReference type="AlphaFoldDB" id="A0AA36LM72"/>
<reference evidence="14 15" key="1">
    <citation type="submission" date="2015-03" db="EMBL/GenBank/DDBJ databases">
        <authorList>
            <consortium name="Pathogen Informatics"/>
            <person name="Murphy D."/>
        </authorList>
    </citation>
    <scope>NUCLEOTIDE SEQUENCE [LARGE SCALE GENOMIC DNA]</scope>
    <source>
        <strain evidence="14 15">FE82747</strain>
    </source>
</reference>
<dbReference type="GO" id="GO:0051537">
    <property type="term" value="F:2 iron, 2 sulfur cluster binding"/>
    <property type="evidence" value="ECO:0007669"/>
    <property type="project" value="UniProtKB-KW"/>
</dbReference>
<evidence type="ECO:0000259" key="11">
    <source>
        <dbReference type="PROSITE" id="PS51085"/>
    </source>
</evidence>
<comment type="caution">
    <text evidence="14">The sequence shown here is derived from an EMBL/GenBank/DDBJ whole genome shotgun (WGS) entry which is preliminary data.</text>
</comment>
<sequence length="618" mass="69263">MMLTNKPHLAEITFYPVKSTGGITQSQVWVEKQGIAFDRRFMVTHKDGAMITAREFPQLLNITSALFAQGLYLSSAQCERLVLKYSDFTMIEAHTNVFKDNFKACTTTEEANQWFSAILGAPVQLLYTGDQSNRTREAIPFNISFADGYPLLIISEASLAALNERSIEYVPMTHFRPNLVVSGTNAFDEDSWKRIRIGDVIFEGIKPCTRCVLTTIDPKSATFDAKKEPLKTLSEFRSDDKGNIKFGHNLVALNEGVIKLGDFIEVLEYKPREIFNTKITKNLSLICVKRENVTHDICTFWFKSGNNNILPSYLPGQHLPITLKIAGQYFNRRYTLSSTPSREGLYAISVKRAPGGHVSNWIHDHLQVGHKLAIEAPAGEFYLDITADKILLLAAGSGITPMISMLRYLYDNKKFSDIYLYYQCRTREDIAFKLELEHLQSVNPNLKVIIALSQPDALWDGQKRRLDTQTLKSIPKVNERQVFACGPNEFMKYAKDELLLLGLPESHYNQETFSVAIIPQAEFRAVNLTVNGTSFLGDNLQPLLPQAEQAGVQLSYGCRAGFCGQCKVRLVSGCVDQQNASALSTEEQRSNYVLACCAIPLTDLEVVSNPPSFKMIGA</sequence>
<dbReference type="PANTHER" id="PTHR47354:SF6">
    <property type="entry name" value="NADH OXIDOREDUCTASE HCR"/>
    <property type="match status" value="1"/>
</dbReference>
<dbReference type="PANTHER" id="PTHR47354">
    <property type="entry name" value="NADH OXIDOREDUCTASE HCR"/>
    <property type="match status" value="1"/>
</dbReference>
<feature type="domain" description="MOSC" evidence="12">
    <location>
        <begin position="123"/>
        <end position="267"/>
    </location>
</feature>
<evidence type="ECO:0000256" key="7">
    <source>
        <dbReference type="ARBA" id="ARBA00023004"/>
    </source>
</evidence>
<dbReference type="SUPFAM" id="SSF52343">
    <property type="entry name" value="Ferredoxin reductase-like, C-terminal NADP-linked domain"/>
    <property type="match status" value="1"/>
</dbReference>
<dbReference type="InterPro" id="IPR001709">
    <property type="entry name" value="Flavoprot_Pyr_Nucl_cyt_Rdtase"/>
</dbReference>
<dbReference type="GO" id="GO:0030170">
    <property type="term" value="F:pyridoxal phosphate binding"/>
    <property type="evidence" value="ECO:0007669"/>
    <property type="project" value="InterPro"/>
</dbReference>
<dbReference type="InterPro" id="IPR008333">
    <property type="entry name" value="Cbr1-like_FAD-bd_dom"/>
</dbReference>